<evidence type="ECO:0000313" key="1">
    <source>
        <dbReference type="EMBL" id="KIN93218.1"/>
    </source>
</evidence>
<dbReference type="Proteomes" id="UP000054217">
    <property type="component" value="Unassembled WGS sequence"/>
</dbReference>
<evidence type="ECO:0000313" key="2">
    <source>
        <dbReference type="Proteomes" id="UP000054217"/>
    </source>
</evidence>
<dbReference type="HOGENOM" id="CLU_066679_0_0_1"/>
<gene>
    <name evidence="1" type="ORF">M404DRAFT_11462</name>
</gene>
<name>A0A0C3NCC1_PISTI</name>
<sequence>MSNERRYVDLLFRASKKFASWDPEKHFEVGDWGRLTTGRPFWAFWRPKRCVFVKEGNIYQDKIAEKYGIPLPKVLGEENPNELTWVTSLNVRDMDVSTSMGKQTPELAECSVKVGFQFVSGGGEAAVLLMVNDSVTTIDPATSLRQLLGEEALRDRVVVSEAHRCASYASYLASSKTKDVVIGLSSKASEGSSSTQAYPRWVRTNKTGYFKGKADNSSERKYYPLYKLVSVKAAGGNTGRHSLDSTMNGEVPPEVLPLPDALPLWMSST</sequence>
<dbReference type="EMBL" id="KN832198">
    <property type="protein sequence ID" value="KIN93218.1"/>
    <property type="molecule type" value="Genomic_DNA"/>
</dbReference>
<protein>
    <submittedName>
        <fullName evidence="1">Uncharacterized protein</fullName>
    </submittedName>
</protein>
<dbReference type="AlphaFoldDB" id="A0A0C3NCC1"/>
<dbReference type="STRING" id="870435.A0A0C3NCC1"/>
<organism evidence="1 2">
    <name type="scientific">Pisolithus tinctorius Marx 270</name>
    <dbReference type="NCBI Taxonomy" id="870435"/>
    <lineage>
        <taxon>Eukaryota</taxon>
        <taxon>Fungi</taxon>
        <taxon>Dikarya</taxon>
        <taxon>Basidiomycota</taxon>
        <taxon>Agaricomycotina</taxon>
        <taxon>Agaricomycetes</taxon>
        <taxon>Agaricomycetidae</taxon>
        <taxon>Boletales</taxon>
        <taxon>Sclerodermatineae</taxon>
        <taxon>Pisolithaceae</taxon>
        <taxon>Pisolithus</taxon>
    </lineage>
</organism>
<proteinExistence type="predicted"/>
<keyword evidence="2" id="KW-1185">Reference proteome</keyword>
<dbReference type="InParanoid" id="A0A0C3NCC1"/>
<accession>A0A0C3NCC1</accession>
<reference evidence="1 2" key="1">
    <citation type="submission" date="2014-04" db="EMBL/GenBank/DDBJ databases">
        <authorList>
            <consortium name="DOE Joint Genome Institute"/>
            <person name="Kuo A."/>
            <person name="Kohler A."/>
            <person name="Costa M.D."/>
            <person name="Nagy L.G."/>
            <person name="Floudas D."/>
            <person name="Copeland A."/>
            <person name="Barry K.W."/>
            <person name="Cichocki N."/>
            <person name="Veneault-Fourrey C."/>
            <person name="LaButti K."/>
            <person name="Lindquist E.A."/>
            <person name="Lipzen A."/>
            <person name="Lundell T."/>
            <person name="Morin E."/>
            <person name="Murat C."/>
            <person name="Sun H."/>
            <person name="Tunlid A."/>
            <person name="Henrissat B."/>
            <person name="Grigoriev I.V."/>
            <person name="Hibbett D.S."/>
            <person name="Martin F."/>
            <person name="Nordberg H.P."/>
            <person name="Cantor M.N."/>
            <person name="Hua S.X."/>
        </authorList>
    </citation>
    <scope>NUCLEOTIDE SEQUENCE [LARGE SCALE GENOMIC DNA]</scope>
    <source>
        <strain evidence="1 2">Marx 270</strain>
    </source>
</reference>
<dbReference type="OrthoDB" id="3269947at2759"/>
<reference evidence="2" key="2">
    <citation type="submission" date="2015-01" db="EMBL/GenBank/DDBJ databases">
        <title>Evolutionary Origins and Diversification of the Mycorrhizal Mutualists.</title>
        <authorList>
            <consortium name="DOE Joint Genome Institute"/>
            <consortium name="Mycorrhizal Genomics Consortium"/>
            <person name="Kohler A."/>
            <person name="Kuo A."/>
            <person name="Nagy L.G."/>
            <person name="Floudas D."/>
            <person name="Copeland A."/>
            <person name="Barry K.W."/>
            <person name="Cichocki N."/>
            <person name="Veneault-Fourrey C."/>
            <person name="LaButti K."/>
            <person name="Lindquist E.A."/>
            <person name="Lipzen A."/>
            <person name="Lundell T."/>
            <person name="Morin E."/>
            <person name="Murat C."/>
            <person name="Riley R."/>
            <person name="Ohm R."/>
            <person name="Sun H."/>
            <person name="Tunlid A."/>
            <person name="Henrissat B."/>
            <person name="Grigoriev I.V."/>
            <person name="Hibbett D.S."/>
            <person name="Martin F."/>
        </authorList>
    </citation>
    <scope>NUCLEOTIDE SEQUENCE [LARGE SCALE GENOMIC DNA]</scope>
    <source>
        <strain evidence="2">Marx 270</strain>
    </source>
</reference>